<evidence type="ECO:0000256" key="10">
    <source>
        <dbReference type="ARBA" id="ARBA00022741"/>
    </source>
</evidence>
<keyword evidence="15" id="KW-0675">Receptor</keyword>
<reference evidence="21 22" key="1">
    <citation type="journal article" date="2024" name="Plant J.">
        <title>Genome sequences and population genomics reveal climatic adaptation and genomic divergence between two closely related sweetgum species.</title>
        <authorList>
            <person name="Xu W.Q."/>
            <person name="Ren C.Q."/>
            <person name="Zhang X.Y."/>
            <person name="Comes H.P."/>
            <person name="Liu X.H."/>
            <person name="Li Y.G."/>
            <person name="Kettle C.J."/>
            <person name="Jalonen R."/>
            <person name="Gaisberger H."/>
            <person name="Ma Y.Z."/>
            <person name="Qiu Y.X."/>
        </authorList>
    </citation>
    <scope>NUCLEOTIDE SEQUENCE [LARGE SCALE GENOMIC DNA]</scope>
    <source>
        <strain evidence="21">Hangzhou</strain>
    </source>
</reference>
<comment type="subcellular location">
    <subcellularLocation>
        <location evidence="1">Membrane</location>
        <topology evidence="1">Single-pass type I membrane protein</topology>
    </subcellularLocation>
</comment>
<dbReference type="EMBL" id="JBBPBK010000003">
    <property type="protein sequence ID" value="KAK9288255.1"/>
    <property type="molecule type" value="Genomic_DNA"/>
</dbReference>
<evidence type="ECO:0000256" key="8">
    <source>
        <dbReference type="ARBA" id="ARBA00022729"/>
    </source>
</evidence>
<dbReference type="Gene3D" id="3.30.200.20">
    <property type="entry name" value="Phosphorylase Kinase, domain 1"/>
    <property type="match status" value="1"/>
</dbReference>
<evidence type="ECO:0000313" key="22">
    <source>
        <dbReference type="Proteomes" id="UP001415857"/>
    </source>
</evidence>
<keyword evidence="10 19" id="KW-0547">Nucleotide-binding</keyword>
<keyword evidence="9" id="KW-0677">Repeat</keyword>
<dbReference type="Pfam" id="PF00069">
    <property type="entry name" value="Pkinase"/>
    <property type="match status" value="1"/>
</dbReference>
<dbReference type="AlphaFoldDB" id="A0AAP0RZW1"/>
<evidence type="ECO:0000259" key="20">
    <source>
        <dbReference type="PROSITE" id="PS50011"/>
    </source>
</evidence>
<evidence type="ECO:0000256" key="5">
    <source>
        <dbReference type="ARBA" id="ARBA00022614"/>
    </source>
</evidence>
<evidence type="ECO:0000256" key="19">
    <source>
        <dbReference type="PROSITE-ProRule" id="PRU10141"/>
    </source>
</evidence>
<evidence type="ECO:0000256" key="7">
    <source>
        <dbReference type="ARBA" id="ARBA00022692"/>
    </source>
</evidence>
<evidence type="ECO:0000256" key="14">
    <source>
        <dbReference type="ARBA" id="ARBA00023136"/>
    </source>
</evidence>
<dbReference type="InterPro" id="IPR008266">
    <property type="entry name" value="Tyr_kinase_AS"/>
</dbReference>
<keyword evidence="14" id="KW-0472">Membrane</keyword>
<feature type="binding site" evidence="19">
    <location>
        <position position="57"/>
    </location>
    <ligand>
        <name>ATP</name>
        <dbReference type="ChEBI" id="CHEBI:30616"/>
    </ligand>
</feature>
<evidence type="ECO:0000256" key="15">
    <source>
        <dbReference type="ARBA" id="ARBA00023170"/>
    </source>
</evidence>
<dbReference type="SUPFAM" id="SSF56219">
    <property type="entry name" value="DNase I-like"/>
    <property type="match status" value="1"/>
</dbReference>
<comment type="catalytic activity">
    <reaction evidence="17">
        <text>L-threonyl-[protein] + ATP = O-phospho-L-threonyl-[protein] + ADP + H(+)</text>
        <dbReference type="Rhea" id="RHEA:46608"/>
        <dbReference type="Rhea" id="RHEA-COMP:11060"/>
        <dbReference type="Rhea" id="RHEA-COMP:11605"/>
        <dbReference type="ChEBI" id="CHEBI:15378"/>
        <dbReference type="ChEBI" id="CHEBI:30013"/>
        <dbReference type="ChEBI" id="CHEBI:30616"/>
        <dbReference type="ChEBI" id="CHEBI:61977"/>
        <dbReference type="ChEBI" id="CHEBI:456216"/>
        <dbReference type="EC" id="2.7.11.1"/>
    </reaction>
</comment>
<keyword evidence="8" id="KW-0732">Signal</keyword>
<evidence type="ECO:0000256" key="2">
    <source>
        <dbReference type="ARBA" id="ARBA00012513"/>
    </source>
</evidence>
<evidence type="ECO:0000256" key="4">
    <source>
        <dbReference type="ARBA" id="ARBA00022553"/>
    </source>
</evidence>
<keyword evidence="16" id="KW-0325">Glycoprotein</keyword>
<evidence type="ECO:0000313" key="21">
    <source>
        <dbReference type="EMBL" id="KAK9288255.1"/>
    </source>
</evidence>
<dbReference type="PANTHER" id="PTHR48005">
    <property type="entry name" value="LEUCINE RICH REPEAT KINASE 2"/>
    <property type="match status" value="1"/>
</dbReference>
<keyword evidence="12 19" id="KW-0067">ATP-binding</keyword>
<dbReference type="InterPro" id="IPR000719">
    <property type="entry name" value="Prot_kinase_dom"/>
</dbReference>
<evidence type="ECO:0000256" key="18">
    <source>
        <dbReference type="ARBA" id="ARBA00048679"/>
    </source>
</evidence>
<dbReference type="InterPro" id="IPR011009">
    <property type="entry name" value="Kinase-like_dom_sf"/>
</dbReference>
<comment type="catalytic activity">
    <reaction evidence="18">
        <text>L-seryl-[protein] + ATP = O-phospho-L-seryl-[protein] + ADP + H(+)</text>
        <dbReference type="Rhea" id="RHEA:17989"/>
        <dbReference type="Rhea" id="RHEA-COMP:9863"/>
        <dbReference type="Rhea" id="RHEA-COMP:11604"/>
        <dbReference type="ChEBI" id="CHEBI:15378"/>
        <dbReference type="ChEBI" id="CHEBI:29999"/>
        <dbReference type="ChEBI" id="CHEBI:30616"/>
        <dbReference type="ChEBI" id="CHEBI:83421"/>
        <dbReference type="ChEBI" id="CHEBI:456216"/>
        <dbReference type="EC" id="2.7.11.1"/>
    </reaction>
</comment>
<dbReference type="InterPro" id="IPR017441">
    <property type="entry name" value="Protein_kinase_ATP_BS"/>
</dbReference>
<feature type="domain" description="Protein kinase" evidence="20">
    <location>
        <begin position="28"/>
        <end position="284"/>
    </location>
</feature>
<comment type="caution">
    <text evidence="21">The sequence shown here is derived from an EMBL/GenBank/DDBJ whole genome shotgun (WGS) entry which is preliminary data.</text>
</comment>
<evidence type="ECO:0000256" key="9">
    <source>
        <dbReference type="ARBA" id="ARBA00022737"/>
    </source>
</evidence>
<keyword evidence="22" id="KW-1185">Reference proteome</keyword>
<proteinExistence type="predicted"/>
<keyword evidence="4" id="KW-0597">Phosphoprotein</keyword>
<evidence type="ECO:0000256" key="12">
    <source>
        <dbReference type="ARBA" id="ARBA00022840"/>
    </source>
</evidence>
<dbReference type="PANTHER" id="PTHR48005:SF95">
    <property type="entry name" value="PROTEIN KINASE DOMAIN-CONTAINING PROTEIN"/>
    <property type="match status" value="1"/>
</dbReference>
<dbReference type="GO" id="GO:0016020">
    <property type="term" value="C:membrane"/>
    <property type="evidence" value="ECO:0007669"/>
    <property type="project" value="UniProtKB-SubCell"/>
</dbReference>
<dbReference type="PROSITE" id="PS00109">
    <property type="entry name" value="PROTEIN_KINASE_TYR"/>
    <property type="match status" value="1"/>
</dbReference>
<keyword evidence="13" id="KW-1133">Transmembrane helix</keyword>
<organism evidence="21 22">
    <name type="scientific">Liquidambar formosana</name>
    <name type="common">Formosan gum</name>
    <dbReference type="NCBI Taxonomy" id="63359"/>
    <lineage>
        <taxon>Eukaryota</taxon>
        <taxon>Viridiplantae</taxon>
        <taxon>Streptophyta</taxon>
        <taxon>Embryophyta</taxon>
        <taxon>Tracheophyta</taxon>
        <taxon>Spermatophyta</taxon>
        <taxon>Magnoliopsida</taxon>
        <taxon>eudicotyledons</taxon>
        <taxon>Gunneridae</taxon>
        <taxon>Pentapetalae</taxon>
        <taxon>Saxifragales</taxon>
        <taxon>Altingiaceae</taxon>
        <taxon>Liquidambar</taxon>
    </lineage>
</organism>
<dbReference type="Gene3D" id="1.10.510.10">
    <property type="entry name" value="Transferase(Phosphotransferase) domain 1"/>
    <property type="match status" value="1"/>
</dbReference>
<evidence type="ECO:0000256" key="17">
    <source>
        <dbReference type="ARBA" id="ARBA00047899"/>
    </source>
</evidence>
<protein>
    <recommendedName>
        <fullName evidence="2">non-specific serine/threonine protein kinase</fullName>
        <ecNumber evidence="2">2.7.11.1</ecNumber>
    </recommendedName>
</protein>
<dbReference type="EC" id="2.7.11.1" evidence="2"/>
<evidence type="ECO:0000256" key="16">
    <source>
        <dbReference type="ARBA" id="ARBA00023180"/>
    </source>
</evidence>
<keyword evidence="6" id="KW-0808">Transferase</keyword>
<name>A0AAP0RZW1_LIQFO</name>
<dbReference type="InterPro" id="IPR051420">
    <property type="entry name" value="Ser_Thr_Kinases_DiverseReg"/>
</dbReference>
<evidence type="ECO:0000256" key="3">
    <source>
        <dbReference type="ARBA" id="ARBA00022527"/>
    </source>
</evidence>
<keyword evidence="5" id="KW-0433">Leucine-rich repeat</keyword>
<dbReference type="GO" id="GO:0004674">
    <property type="term" value="F:protein serine/threonine kinase activity"/>
    <property type="evidence" value="ECO:0007669"/>
    <property type="project" value="UniProtKB-KW"/>
</dbReference>
<accession>A0AAP0RZW1</accession>
<dbReference type="Gene3D" id="3.60.10.10">
    <property type="entry name" value="Endonuclease/exonuclease/phosphatase"/>
    <property type="match status" value="1"/>
</dbReference>
<evidence type="ECO:0000256" key="13">
    <source>
        <dbReference type="ARBA" id="ARBA00022989"/>
    </source>
</evidence>
<evidence type="ECO:0000256" key="6">
    <source>
        <dbReference type="ARBA" id="ARBA00022679"/>
    </source>
</evidence>
<keyword evidence="7" id="KW-0812">Transmembrane</keyword>
<sequence>MQTEDMFSISNFDGRRLYGEIIKATDDFDAIYFIGKGKSGSVYKAKLSSTNIVAVKKLHPLSSSEMADQKDFINEVRALTEIRHRNIVKLLGFCSHARHSFMVYEYLDRAKELDWTKRVKVIKGVAHALSYMHHDCSQPIVHRDISSKNILLDSKYEACVSDFGTAKLLNPDSSNRTTLAGTYGYVAPELAYTMKVTKKCDVYSFGVLALEVIKGKHPGDLISTLSSASTTENVQPNDVFDQRLSPPTLQVEGELISIIYVEVVDHRCNTQIWDANNNIQFEWVKASGAAGGLCICWDHVEFRESDVIVGVRFILIMGVIVKGNFRCVIGNICAPNDDAANRTLWNILRAIKASSSDPWCLCGDFNEVVFL</sequence>
<dbReference type="InterPro" id="IPR036691">
    <property type="entry name" value="Endo/exonu/phosph_ase_sf"/>
</dbReference>
<evidence type="ECO:0000256" key="11">
    <source>
        <dbReference type="ARBA" id="ARBA00022777"/>
    </source>
</evidence>
<dbReference type="PROSITE" id="PS00107">
    <property type="entry name" value="PROTEIN_KINASE_ATP"/>
    <property type="match status" value="1"/>
</dbReference>
<dbReference type="GO" id="GO:0005524">
    <property type="term" value="F:ATP binding"/>
    <property type="evidence" value="ECO:0007669"/>
    <property type="project" value="UniProtKB-UniRule"/>
</dbReference>
<gene>
    <name evidence="21" type="ORF">L1049_016705</name>
</gene>
<dbReference type="FunFam" id="1.10.510.10:FF:001023">
    <property type="entry name" value="Os07g0541700 protein"/>
    <property type="match status" value="1"/>
</dbReference>
<dbReference type="Proteomes" id="UP001415857">
    <property type="component" value="Unassembled WGS sequence"/>
</dbReference>
<evidence type="ECO:0000256" key="1">
    <source>
        <dbReference type="ARBA" id="ARBA00004479"/>
    </source>
</evidence>
<keyword evidence="3" id="KW-0723">Serine/threonine-protein kinase</keyword>
<keyword evidence="11" id="KW-0418">Kinase</keyword>
<dbReference type="FunFam" id="3.30.200.20:FF:000309">
    <property type="entry name" value="Leucine-rich repeat receptor protein kinase MSP1"/>
    <property type="match status" value="1"/>
</dbReference>
<dbReference type="PROSITE" id="PS50011">
    <property type="entry name" value="PROTEIN_KINASE_DOM"/>
    <property type="match status" value="1"/>
</dbReference>
<dbReference type="SUPFAM" id="SSF56112">
    <property type="entry name" value="Protein kinase-like (PK-like)"/>
    <property type="match status" value="1"/>
</dbReference>